<dbReference type="PANTHER" id="PTHR11799">
    <property type="entry name" value="PARAOXONASE"/>
    <property type="match status" value="1"/>
</dbReference>
<keyword evidence="15" id="KW-1185">Reference proteome</keyword>
<evidence type="ECO:0000256" key="10">
    <source>
        <dbReference type="PIRSR" id="PIRSR602640-2"/>
    </source>
</evidence>
<comment type="cofactor">
    <cofactor evidence="10 13">
        <name>Ca(2+)</name>
        <dbReference type="ChEBI" id="CHEBI:29108"/>
    </cofactor>
    <text evidence="10 13">Binds 2 calcium ions per subunit.</text>
</comment>
<evidence type="ECO:0000256" key="5">
    <source>
        <dbReference type="ARBA" id="ARBA00022801"/>
    </source>
</evidence>
<feature type="binding site" evidence="10">
    <location>
        <position position="335"/>
    </location>
    <ligand>
        <name>Ca(2+)</name>
        <dbReference type="ChEBI" id="CHEBI:29108"/>
        <label>1</label>
        <note>catalytic</note>
    </ligand>
</feature>
<feature type="binding site" evidence="10">
    <location>
        <position position="119"/>
    </location>
    <ligand>
        <name>Ca(2+)</name>
        <dbReference type="ChEBI" id="CHEBI:29108"/>
        <label>1</label>
        <note>catalytic</note>
    </ligand>
</feature>
<evidence type="ECO:0000256" key="8">
    <source>
        <dbReference type="ARBA" id="ARBA00023180"/>
    </source>
</evidence>
<keyword evidence="4" id="KW-0732">Signal</keyword>
<evidence type="ECO:0000256" key="2">
    <source>
        <dbReference type="ARBA" id="ARBA00008595"/>
    </source>
</evidence>
<evidence type="ECO:0000256" key="4">
    <source>
        <dbReference type="ARBA" id="ARBA00022729"/>
    </source>
</evidence>
<feature type="binding site" evidence="10">
    <location>
        <position position="290"/>
    </location>
    <ligand>
        <name>Ca(2+)</name>
        <dbReference type="ChEBI" id="CHEBI:29108"/>
        <label>1</label>
        <note>catalytic</note>
    </ligand>
</feature>
<reference evidence="14" key="2">
    <citation type="submission" date="2025-09" db="UniProtKB">
        <authorList>
            <consortium name="Ensembl"/>
        </authorList>
    </citation>
    <scope>IDENTIFICATION</scope>
</reference>
<dbReference type="Pfam" id="PF01731">
    <property type="entry name" value="Arylesterase"/>
    <property type="match status" value="1"/>
</dbReference>
<evidence type="ECO:0000256" key="1">
    <source>
        <dbReference type="ARBA" id="ARBA00000368"/>
    </source>
</evidence>
<dbReference type="InterPro" id="IPR011042">
    <property type="entry name" value="6-blade_b-propeller_TolB-like"/>
</dbReference>
<dbReference type="Ensembl" id="ENSLLET00000012881.1">
    <property type="protein sequence ID" value="ENSLLEP00000012395.1"/>
    <property type="gene ID" value="ENSLLEG00000007660.1"/>
</dbReference>
<keyword evidence="3 10" id="KW-0479">Metal-binding</keyword>
<dbReference type="GO" id="GO:0046872">
    <property type="term" value="F:metal ion binding"/>
    <property type="evidence" value="ECO:0007669"/>
    <property type="project" value="UniProtKB-KW"/>
</dbReference>
<dbReference type="GO" id="GO:0004064">
    <property type="term" value="F:arylesterase activity"/>
    <property type="evidence" value="ECO:0007669"/>
    <property type="project" value="UniProtKB-UniRule"/>
</dbReference>
<evidence type="ECO:0000256" key="11">
    <source>
        <dbReference type="PIRSR" id="PIRSR602640-3"/>
    </source>
</evidence>
<proteinExistence type="inferred from homology"/>
<dbReference type="FunFam" id="2.120.10.30:FF:000023">
    <property type="entry name" value="Serum paraoxonase/arylesterase 2"/>
    <property type="match status" value="1"/>
</dbReference>
<dbReference type="Gene3D" id="2.120.10.30">
    <property type="entry name" value="TolB, C-terminal domain"/>
    <property type="match status" value="1"/>
</dbReference>
<evidence type="ECO:0000256" key="6">
    <source>
        <dbReference type="ARBA" id="ARBA00022837"/>
    </source>
</evidence>
<evidence type="ECO:0000256" key="12">
    <source>
        <dbReference type="PIRSR" id="PIRSR602640-4"/>
    </source>
</evidence>
<feature type="binding site" evidence="10">
    <location>
        <position position="235"/>
    </location>
    <ligand>
        <name>Ca(2+)</name>
        <dbReference type="ChEBI" id="CHEBI:29108"/>
        <label>1</label>
        <note>catalytic</note>
    </ligand>
</feature>
<dbReference type="EC" id="3.1.1.2" evidence="13"/>
<feature type="binding site" evidence="10">
    <location>
        <position position="234"/>
    </location>
    <ligand>
        <name>Ca(2+)</name>
        <dbReference type="ChEBI" id="CHEBI:29108"/>
        <label>1</label>
        <note>catalytic</note>
    </ligand>
</feature>
<evidence type="ECO:0000313" key="14">
    <source>
        <dbReference type="Ensembl" id="ENSLLEP00000012395.1"/>
    </source>
</evidence>
<keyword evidence="6 10" id="KW-0106">Calcium</keyword>
<evidence type="ECO:0000313" key="15">
    <source>
        <dbReference type="Proteomes" id="UP000694569"/>
    </source>
</evidence>
<name>A0A8C5MIE9_9ANUR</name>
<comment type="catalytic activity">
    <reaction evidence="1 13">
        <text>a phenyl acetate + H2O = a phenol + acetate + H(+)</text>
        <dbReference type="Rhea" id="RHEA:17309"/>
        <dbReference type="ChEBI" id="CHEBI:15377"/>
        <dbReference type="ChEBI" id="CHEBI:15378"/>
        <dbReference type="ChEBI" id="CHEBI:30089"/>
        <dbReference type="ChEBI" id="CHEBI:33853"/>
        <dbReference type="ChEBI" id="CHEBI:140310"/>
        <dbReference type="EC" id="3.1.1.2"/>
    </reaction>
</comment>
<feature type="binding site" evidence="10">
    <location>
        <position position="336"/>
    </location>
    <ligand>
        <name>Ca(2+)</name>
        <dbReference type="ChEBI" id="CHEBI:29108"/>
        <label>1</label>
        <note>catalytic</note>
    </ligand>
</feature>
<dbReference type="PANTHER" id="PTHR11799:SF12">
    <property type="entry name" value="PARAOXONASE-RELATED"/>
    <property type="match status" value="1"/>
</dbReference>
<feature type="binding site" evidence="10">
    <location>
        <position position="182"/>
    </location>
    <ligand>
        <name>Ca(2+)</name>
        <dbReference type="ChEBI" id="CHEBI:29108"/>
        <label>1</label>
        <note>catalytic</note>
    </ligand>
</feature>
<evidence type="ECO:0000256" key="7">
    <source>
        <dbReference type="ARBA" id="ARBA00023157"/>
    </source>
</evidence>
<feature type="binding site" evidence="10">
    <location>
        <position position="120"/>
    </location>
    <ligand>
        <name>Ca(2+)</name>
        <dbReference type="ChEBI" id="CHEBI:29108"/>
        <label>1</label>
        <note>catalytic</note>
    </ligand>
</feature>
<sequence length="422" mass="47110">MITLHVEKAVQRAELTQIQQCSLARDVHIMLAASLCQEELRTNPFFNSLLVLAPEQQPGSGFKAAEMGALLKLTLFGILLAFLGERAVRLSQRVNFSREVEPKELPNCQFLKGIEAGSEDIDILPNGLAFISSGLKVPGLHSFAPDKPGEIFLLDLNEENLHPRSLRFSRGFDISTFNPHGINTYINEKDDSIYLFVVNHPHSKTTIEIFKYDEDENVLVHLKTVKHELLASANNILALGPDSFYATNDNLYLDFTEKHVKSFLGLQWSNVVYYSPSEVREVINGFHSANGIAMSTDKKYIYVADVFGHKISIMEKHANWSLSLVKVVQVDTLADNLFVDPNTGDIWTGGHPNGRKLLFYNPEDLPGSEVVRVQNIHSDNPIITDVYVNNGSVIQGSSSAAVYKGKLFIGTVFHKALYCDFE</sequence>
<dbReference type="Proteomes" id="UP000694569">
    <property type="component" value="Unplaced"/>
</dbReference>
<dbReference type="AlphaFoldDB" id="A0A8C5MIE9"/>
<accession>A0A8C5MIE9</accession>
<dbReference type="InterPro" id="IPR002640">
    <property type="entry name" value="Arylesterase"/>
</dbReference>
<evidence type="ECO:0000256" key="9">
    <source>
        <dbReference type="PIRSR" id="PIRSR602640-1"/>
    </source>
</evidence>
<dbReference type="GO" id="GO:0009636">
    <property type="term" value="P:response to toxic substance"/>
    <property type="evidence" value="ECO:0007669"/>
    <property type="project" value="TreeGrafter"/>
</dbReference>
<feature type="active site" description="Proton acceptor" evidence="9">
    <location>
        <position position="180"/>
    </location>
</feature>
<comment type="PTM">
    <text evidence="12">Glycosylated.</text>
</comment>
<reference evidence="14" key="1">
    <citation type="submission" date="2025-08" db="UniProtKB">
        <authorList>
            <consortium name="Ensembl"/>
        </authorList>
    </citation>
    <scope>IDENTIFICATION</scope>
</reference>
<dbReference type="GeneTree" id="ENSGT00390000008932"/>
<keyword evidence="8 12" id="KW-0325">Glycoprotein</keyword>
<keyword evidence="5 13" id="KW-0378">Hydrolase</keyword>
<feature type="glycosylation site" description="N-linked (GlcNAc...) asparagine" evidence="12">
    <location>
        <position position="390"/>
    </location>
</feature>
<dbReference type="SUPFAM" id="SSF63829">
    <property type="entry name" value="Calcium-dependent phosphotriesterase"/>
    <property type="match status" value="1"/>
</dbReference>
<feature type="disulfide bond" description="In form B" evidence="11">
    <location>
        <begin position="108"/>
        <end position="419"/>
    </location>
</feature>
<dbReference type="InterPro" id="IPR051288">
    <property type="entry name" value="Serum_paraoxonase/arylesterase"/>
</dbReference>
<evidence type="ECO:0000256" key="3">
    <source>
        <dbReference type="ARBA" id="ARBA00022723"/>
    </source>
</evidence>
<dbReference type="OrthoDB" id="423498at2759"/>
<protein>
    <recommendedName>
        <fullName evidence="13">Paraoxonase</fullName>
        <ecNumber evidence="13">3.1.1.2</ecNumber>
    </recommendedName>
</protein>
<evidence type="ECO:0000256" key="13">
    <source>
        <dbReference type="RuleBase" id="RU368025"/>
    </source>
</evidence>
<organism evidence="14 15">
    <name type="scientific">Leptobrachium leishanense</name>
    <name type="common">Leishan spiny toad</name>
    <dbReference type="NCBI Taxonomy" id="445787"/>
    <lineage>
        <taxon>Eukaryota</taxon>
        <taxon>Metazoa</taxon>
        <taxon>Chordata</taxon>
        <taxon>Craniata</taxon>
        <taxon>Vertebrata</taxon>
        <taxon>Euteleostomi</taxon>
        <taxon>Amphibia</taxon>
        <taxon>Batrachia</taxon>
        <taxon>Anura</taxon>
        <taxon>Pelobatoidea</taxon>
        <taxon>Megophryidae</taxon>
        <taxon>Leptobrachium</taxon>
    </lineage>
</organism>
<comment type="similarity">
    <text evidence="2 13">Belongs to the paraoxonase family.</text>
</comment>
<dbReference type="PRINTS" id="PR01785">
    <property type="entry name" value="PARAOXONASE"/>
</dbReference>
<keyword evidence="7 11" id="KW-1015">Disulfide bond</keyword>